<accession>A0ACC1HRF3</accession>
<evidence type="ECO:0000313" key="1">
    <source>
        <dbReference type="EMBL" id="KAJ1676524.1"/>
    </source>
</evidence>
<dbReference type="EMBL" id="JAMZIH010003963">
    <property type="protein sequence ID" value="KAJ1676524.1"/>
    <property type="molecule type" value="Genomic_DNA"/>
</dbReference>
<organism evidence="1 2">
    <name type="scientific">Spiromyces aspiralis</name>
    <dbReference type="NCBI Taxonomy" id="68401"/>
    <lineage>
        <taxon>Eukaryota</taxon>
        <taxon>Fungi</taxon>
        <taxon>Fungi incertae sedis</taxon>
        <taxon>Zoopagomycota</taxon>
        <taxon>Kickxellomycotina</taxon>
        <taxon>Kickxellomycetes</taxon>
        <taxon>Kickxellales</taxon>
        <taxon>Kickxellaceae</taxon>
        <taxon>Spiromyces</taxon>
    </lineage>
</organism>
<evidence type="ECO:0000313" key="2">
    <source>
        <dbReference type="Proteomes" id="UP001145114"/>
    </source>
</evidence>
<protein>
    <submittedName>
        <fullName evidence="1">Uncharacterized protein</fullName>
    </submittedName>
</protein>
<proteinExistence type="predicted"/>
<sequence length="90" mass="10254">MELLTTSSNRIKQHSNPLLVIKAMPWKRNQIPRDRWGLLINDYRVTVIASKKSSGKSAVQRRRLIRKVKGAMRYELADYGTKGTVVATVS</sequence>
<dbReference type="Proteomes" id="UP001145114">
    <property type="component" value="Unassembled WGS sequence"/>
</dbReference>
<reference evidence="1" key="1">
    <citation type="submission" date="2022-06" db="EMBL/GenBank/DDBJ databases">
        <title>Phylogenomic reconstructions and comparative analyses of Kickxellomycotina fungi.</title>
        <authorList>
            <person name="Reynolds N.K."/>
            <person name="Stajich J.E."/>
            <person name="Barry K."/>
            <person name="Grigoriev I.V."/>
            <person name="Crous P."/>
            <person name="Smith M.E."/>
        </authorList>
    </citation>
    <scope>NUCLEOTIDE SEQUENCE</scope>
    <source>
        <strain evidence="1">RSA 2271</strain>
    </source>
</reference>
<name>A0ACC1HRF3_9FUNG</name>
<keyword evidence="2" id="KW-1185">Reference proteome</keyword>
<comment type="caution">
    <text evidence="1">The sequence shown here is derived from an EMBL/GenBank/DDBJ whole genome shotgun (WGS) entry which is preliminary data.</text>
</comment>
<gene>
    <name evidence="1" type="ORF">EV182_008032</name>
</gene>